<feature type="compositionally biased region" description="Polar residues" evidence="1">
    <location>
        <begin position="1"/>
        <end position="17"/>
    </location>
</feature>
<feature type="region of interest" description="Disordered" evidence="1">
    <location>
        <begin position="50"/>
        <end position="131"/>
    </location>
</feature>
<feature type="compositionally biased region" description="Basic and acidic residues" evidence="1">
    <location>
        <begin position="92"/>
        <end position="102"/>
    </location>
</feature>
<gene>
    <name evidence="2" type="ORF">FDP41_004312</name>
</gene>
<evidence type="ECO:0000256" key="1">
    <source>
        <dbReference type="SAM" id="MobiDB-lite"/>
    </source>
</evidence>
<keyword evidence="3" id="KW-1185">Reference proteome</keyword>
<evidence type="ECO:0000313" key="2">
    <source>
        <dbReference type="EMBL" id="KAF0976413.1"/>
    </source>
</evidence>
<dbReference type="Proteomes" id="UP000444721">
    <property type="component" value="Unassembled WGS sequence"/>
</dbReference>
<feature type="compositionally biased region" description="Low complexity" evidence="1">
    <location>
        <begin position="20"/>
        <end position="30"/>
    </location>
</feature>
<feature type="compositionally biased region" description="Basic and acidic residues" evidence="1">
    <location>
        <begin position="71"/>
        <end position="83"/>
    </location>
</feature>
<dbReference type="GeneID" id="68111530"/>
<evidence type="ECO:0000313" key="3">
    <source>
        <dbReference type="Proteomes" id="UP000444721"/>
    </source>
</evidence>
<feature type="compositionally biased region" description="Basic and acidic residues" evidence="1">
    <location>
        <begin position="111"/>
        <end position="122"/>
    </location>
</feature>
<protein>
    <submittedName>
        <fullName evidence="2">Uncharacterized protein</fullName>
    </submittedName>
</protein>
<reference evidence="2 3" key="1">
    <citation type="journal article" date="2019" name="Sci. Rep.">
        <title>Nanopore sequencing improves the draft genome of the human pathogenic amoeba Naegleria fowleri.</title>
        <authorList>
            <person name="Liechti N."/>
            <person name="Schurch N."/>
            <person name="Bruggmann R."/>
            <person name="Wittwer M."/>
        </authorList>
    </citation>
    <scope>NUCLEOTIDE SEQUENCE [LARGE SCALE GENOMIC DNA]</scope>
    <source>
        <strain evidence="2 3">ATCC 30894</strain>
    </source>
</reference>
<feature type="region of interest" description="Disordered" evidence="1">
    <location>
        <begin position="1"/>
        <end position="34"/>
    </location>
</feature>
<proteinExistence type="predicted"/>
<accession>A0A6A5BF22</accession>
<organism evidence="2 3">
    <name type="scientific">Naegleria fowleri</name>
    <name type="common">Brain eating amoeba</name>
    <dbReference type="NCBI Taxonomy" id="5763"/>
    <lineage>
        <taxon>Eukaryota</taxon>
        <taxon>Discoba</taxon>
        <taxon>Heterolobosea</taxon>
        <taxon>Tetramitia</taxon>
        <taxon>Eutetramitia</taxon>
        <taxon>Vahlkampfiidae</taxon>
        <taxon>Naegleria</taxon>
    </lineage>
</organism>
<dbReference type="RefSeq" id="XP_044561126.1">
    <property type="nucleotide sequence ID" value="XM_044707713.1"/>
</dbReference>
<dbReference type="VEuPathDB" id="AmoebaDB:NF0066060"/>
<dbReference type="AlphaFoldDB" id="A0A6A5BF22"/>
<dbReference type="EMBL" id="VFQX01000037">
    <property type="protein sequence ID" value="KAF0976413.1"/>
    <property type="molecule type" value="Genomic_DNA"/>
</dbReference>
<dbReference type="VEuPathDB" id="AmoebaDB:FDP41_004312"/>
<comment type="caution">
    <text evidence="2">The sequence shown here is derived from an EMBL/GenBank/DDBJ whole genome shotgun (WGS) entry which is preliminary data.</text>
</comment>
<name>A0A6A5BF22_NAEFO</name>
<sequence length="131" mass="15198">MYTGPITSSITVTTTKPKLNRANRNNPNNRHYYDNDRQYYSQKADLNANSQIMNPNHPLHYRGLSHGEQLYQDKKQELREHANRNNPNHASYNEDRKPDDKSMKKKKKREKNGGDGGERSDGCQKSTCSEM</sequence>
<dbReference type="VEuPathDB" id="AmoebaDB:NfTy_084420"/>